<keyword evidence="6" id="KW-1185">Reference proteome</keyword>
<evidence type="ECO:0000256" key="3">
    <source>
        <dbReference type="ARBA" id="ARBA00022679"/>
    </source>
</evidence>
<dbReference type="InterPro" id="IPR029044">
    <property type="entry name" value="Nucleotide-diphossugar_trans"/>
</dbReference>
<dbReference type="PANTHER" id="PTHR43179">
    <property type="entry name" value="RHAMNOSYLTRANSFERASE WBBL"/>
    <property type="match status" value="1"/>
</dbReference>
<evidence type="ECO:0000256" key="2">
    <source>
        <dbReference type="ARBA" id="ARBA00022676"/>
    </source>
</evidence>
<sequence length="294" mass="33607">MITIVIPVHNRRELTRRCLACLAVQTYRNHRVVVVDDGSTDGTDEMIRQQFPDVIVLKGDGNLWWTEATNVGVRYAQEYDVAGEQNFVLTLNDDTEVKPDYLQTMVDAYESYKPCLIGSVSVDIDNPDKLEFAGTYSEFYFAKGGPLAAEYNYDYKELVKRATYVKSDSLPGRGTLIPMQVFTEIGLYDSKRFAHYMADIEFSVRAQKAGYKLIVNTKSLVYEYVKATGLFLNQKQSWKSFIDSFTSIRSPTNLTVRYNFAIAHAKTKHLYFLCDVGRICAGFFLRKARLMKPM</sequence>
<name>A0ABW5LYJ2_9BACT</name>
<evidence type="ECO:0000256" key="1">
    <source>
        <dbReference type="ARBA" id="ARBA00006739"/>
    </source>
</evidence>
<evidence type="ECO:0000313" key="6">
    <source>
        <dbReference type="Proteomes" id="UP001597469"/>
    </source>
</evidence>
<comment type="similarity">
    <text evidence="1">Belongs to the glycosyltransferase 2 family.</text>
</comment>
<accession>A0ABW5LYJ2</accession>
<dbReference type="InterPro" id="IPR001173">
    <property type="entry name" value="Glyco_trans_2-like"/>
</dbReference>
<dbReference type="Pfam" id="PF00535">
    <property type="entry name" value="Glycos_transf_2"/>
    <property type="match status" value="1"/>
</dbReference>
<dbReference type="EC" id="2.4.-.-" evidence="5"/>
<proteinExistence type="inferred from homology"/>
<dbReference type="RefSeq" id="WP_381517649.1">
    <property type="nucleotide sequence ID" value="NZ_JBHULN010000001.1"/>
</dbReference>
<dbReference type="Proteomes" id="UP001597469">
    <property type="component" value="Unassembled WGS sequence"/>
</dbReference>
<dbReference type="PANTHER" id="PTHR43179:SF12">
    <property type="entry name" value="GALACTOFURANOSYLTRANSFERASE GLFT2"/>
    <property type="match status" value="1"/>
</dbReference>
<evidence type="ECO:0000313" key="5">
    <source>
        <dbReference type="EMBL" id="MFD2569128.1"/>
    </source>
</evidence>
<organism evidence="5 6">
    <name type="scientific">Spirosoma soli</name>
    <dbReference type="NCBI Taxonomy" id="1770529"/>
    <lineage>
        <taxon>Bacteria</taxon>
        <taxon>Pseudomonadati</taxon>
        <taxon>Bacteroidota</taxon>
        <taxon>Cytophagia</taxon>
        <taxon>Cytophagales</taxon>
        <taxon>Cytophagaceae</taxon>
        <taxon>Spirosoma</taxon>
    </lineage>
</organism>
<dbReference type="GO" id="GO:0016757">
    <property type="term" value="F:glycosyltransferase activity"/>
    <property type="evidence" value="ECO:0007669"/>
    <property type="project" value="UniProtKB-KW"/>
</dbReference>
<protein>
    <submittedName>
        <fullName evidence="5">Glycosyltransferase family 2 protein</fullName>
        <ecNumber evidence="5">2.4.-.-</ecNumber>
    </submittedName>
</protein>
<keyword evidence="2 5" id="KW-0328">Glycosyltransferase</keyword>
<dbReference type="EMBL" id="JBHULN010000001">
    <property type="protein sequence ID" value="MFD2569128.1"/>
    <property type="molecule type" value="Genomic_DNA"/>
</dbReference>
<dbReference type="SUPFAM" id="SSF53448">
    <property type="entry name" value="Nucleotide-diphospho-sugar transferases"/>
    <property type="match status" value="1"/>
</dbReference>
<reference evidence="6" key="1">
    <citation type="journal article" date="2019" name="Int. J. Syst. Evol. Microbiol.">
        <title>The Global Catalogue of Microorganisms (GCM) 10K type strain sequencing project: providing services to taxonomists for standard genome sequencing and annotation.</title>
        <authorList>
            <consortium name="The Broad Institute Genomics Platform"/>
            <consortium name="The Broad Institute Genome Sequencing Center for Infectious Disease"/>
            <person name="Wu L."/>
            <person name="Ma J."/>
        </authorList>
    </citation>
    <scope>NUCLEOTIDE SEQUENCE [LARGE SCALE GENOMIC DNA]</scope>
    <source>
        <strain evidence="6">KCTC 42805</strain>
    </source>
</reference>
<feature type="domain" description="Glycosyltransferase 2-like" evidence="4">
    <location>
        <begin position="3"/>
        <end position="136"/>
    </location>
</feature>
<evidence type="ECO:0000259" key="4">
    <source>
        <dbReference type="Pfam" id="PF00535"/>
    </source>
</evidence>
<comment type="caution">
    <text evidence="5">The sequence shown here is derived from an EMBL/GenBank/DDBJ whole genome shotgun (WGS) entry which is preliminary data.</text>
</comment>
<keyword evidence="3 5" id="KW-0808">Transferase</keyword>
<gene>
    <name evidence="5" type="ORF">ACFSUS_00695</name>
</gene>
<dbReference type="Gene3D" id="3.90.550.10">
    <property type="entry name" value="Spore Coat Polysaccharide Biosynthesis Protein SpsA, Chain A"/>
    <property type="match status" value="1"/>
</dbReference>